<dbReference type="CDD" id="cd00093">
    <property type="entry name" value="HTH_XRE"/>
    <property type="match status" value="1"/>
</dbReference>
<evidence type="ECO:0000313" key="2">
    <source>
        <dbReference type="Proteomes" id="UP000680206"/>
    </source>
</evidence>
<dbReference type="SUPFAM" id="SSF47413">
    <property type="entry name" value="lambda repressor-like DNA-binding domains"/>
    <property type="match status" value="1"/>
</dbReference>
<comment type="caution">
    <text evidence="1">The sequence shown here is derived from an EMBL/GenBank/DDBJ whole genome shotgun (WGS) entry which is preliminary data.</text>
</comment>
<dbReference type="Gene3D" id="1.10.260.40">
    <property type="entry name" value="lambda repressor-like DNA-binding domains"/>
    <property type="match status" value="1"/>
</dbReference>
<reference evidence="1 2" key="1">
    <citation type="submission" date="2021-03" db="EMBL/GenBank/DDBJ databases">
        <title>Actinomadura violae sp. nov., isolated from lichen in Thailand.</title>
        <authorList>
            <person name="Kanchanasin P."/>
            <person name="Saeng-In P."/>
            <person name="Phongsopitanun W."/>
            <person name="Yuki M."/>
            <person name="Kudo T."/>
            <person name="Ohkuma M."/>
            <person name="Tanasupawat S."/>
        </authorList>
    </citation>
    <scope>NUCLEOTIDE SEQUENCE [LARGE SCALE GENOMIC DNA]</scope>
    <source>
        <strain evidence="1 2">LCR2-06</strain>
    </source>
</reference>
<dbReference type="RefSeq" id="WP_208250951.1">
    <property type="nucleotide sequence ID" value="NZ_JAGEPF010000035.1"/>
</dbReference>
<dbReference type="InterPro" id="IPR001387">
    <property type="entry name" value="Cro/C1-type_HTH"/>
</dbReference>
<dbReference type="InterPro" id="IPR010982">
    <property type="entry name" value="Lambda_DNA-bd_dom_sf"/>
</dbReference>
<dbReference type="EMBL" id="JAGEPF010000035">
    <property type="protein sequence ID" value="MBO2464462.1"/>
    <property type="molecule type" value="Genomic_DNA"/>
</dbReference>
<gene>
    <name evidence="1" type="ORF">J4709_43515</name>
</gene>
<accession>A0ABS3S662</accession>
<proteinExistence type="predicted"/>
<protein>
    <submittedName>
        <fullName evidence="1">Helix-turn-helix transcriptional regulator</fullName>
    </submittedName>
</protein>
<name>A0ABS3S662_9ACTN</name>
<keyword evidence="2" id="KW-1185">Reference proteome</keyword>
<organism evidence="1 2">
    <name type="scientific">Actinomadura violacea</name>
    <dbReference type="NCBI Taxonomy" id="2819934"/>
    <lineage>
        <taxon>Bacteria</taxon>
        <taxon>Bacillati</taxon>
        <taxon>Actinomycetota</taxon>
        <taxon>Actinomycetes</taxon>
        <taxon>Streptosporangiales</taxon>
        <taxon>Thermomonosporaceae</taxon>
        <taxon>Actinomadura</taxon>
    </lineage>
</organism>
<dbReference type="Proteomes" id="UP000680206">
    <property type="component" value="Unassembled WGS sequence"/>
</dbReference>
<sequence>MRDTGWETALRRDRYRDYCARVQLTSEEAQARAIGVSASYLNRLLAGERHPNRFFIAGALVVLGCAFEELFEVHARPARRRSGRRRGKEAAA</sequence>
<evidence type="ECO:0000313" key="1">
    <source>
        <dbReference type="EMBL" id="MBO2464462.1"/>
    </source>
</evidence>